<keyword evidence="1 2" id="KW-0175">Coiled coil</keyword>
<feature type="compositionally biased region" description="Low complexity" evidence="3">
    <location>
        <begin position="370"/>
        <end position="385"/>
    </location>
</feature>
<dbReference type="GO" id="GO:0055028">
    <property type="term" value="C:cortical microtubule"/>
    <property type="evidence" value="ECO:0007669"/>
    <property type="project" value="TreeGrafter"/>
</dbReference>
<feature type="region of interest" description="Disordered" evidence="3">
    <location>
        <begin position="510"/>
        <end position="540"/>
    </location>
</feature>
<dbReference type="GO" id="GO:0072699">
    <property type="term" value="P:protein localization to cortical microtubule cytoskeleton"/>
    <property type="evidence" value="ECO:0007669"/>
    <property type="project" value="TreeGrafter"/>
</dbReference>
<dbReference type="PANTHER" id="PTHR31342:SF35">
    <property type="entry name" value="PROTEIN CHUP1, CHLOROPLASTIC-LIKE"/>
    <property type="match status" value="1"/>
</dbReference>
<evidence type="ECO:0000256" key="4">
    <source>
        <dbReference type="SAM" id="Phobius"/>
    </source>
</evidence>
<keyword evidence="4" id="KW-0812">Transmembrane</keyword>
<evidence type="ECO:0000256" key="1">
    <source>
        <dbReference type="ARBA" id="ARBA00023054"/>
    </source>
</evidence>
<feature type="coiled-coil region" evidence="2">
    <location>
        <begin position="223"/>
        <end position="304"/>
    </location>
</feature>
<organism evidence="6 7">
    <name type="scientific">Dillenia turbinata</name>
    <dbReference type="NCBI Taxonomy" id="194707"/>
    <lineage>
        <taxon>Eukaryota</taxon>
        <taxon>Viridiplantae</taxon>
        <taxon>Streptophyta</taxon>
        <taxon>Embryophyta</taxon>
        <taxon>Tracheophyta</taxon>
        <taxon>Spermatophyta</taxon>
        <taxon>Magnoliopsida</taxon>
        <taxon>eudicotyledons</taxon>
        <taxon>Gunneridae</taxon>
        <taxon>Pentapetalae</taxon>
        <taxon>Dilleniales</taxon>
        <taxon>Dilleniaceae</taxon>
        <taxon>Dillenia</taxon>
    </lineage>
</organism>
<keyword evidence="4" id="KW-0472">Membrane</keyword>
<accession>A0AAN8YZP4</accession>
<evidence type="ECO:0000256" key="2">
    <source>
        <dbReference type="SAM" id="Coils"/>
    </source>
</evidence>
<evidence type="ECO:0000313" key="7">
    <source>
        <dbReference type="Proteomes" id="UP001370490"/>
    </source>
</evidence>
<protein>
    <recommendedName>
        <fullName evidence="8">Protein CHUP1, chloroplastic</fullName>
    </recommendedName>
</protein>
<feature type="coiled-coil region" evidence="2">
    <location>
        <begin position="131"/>
        <end position="189"/>
    </location>
</feature>
<evidence type="ECO:0000313" key="6">
    <source>
        <dbReference type="EMBL" id="KAK6921104.1"/>
    </source>
</evidence>
<dbReference type="PANTHER" id="PTHR31342">
    <property type="entry name" value="PROTEIN CHUP1, CHLOROPLASTIC"/>
    <property type="match status" value="1"/>
</dbReference>
<proteinExistence type="predicted"/>
<keyword evidence="7" id="KW-1185">Reference proteome</keyword>
<feature type="signal peptide" evidence="5">
    <location>
        <begin position="1"/>
        <end position="19"/>
    </location>
</feature>
<feature type="transmembrane region" description="Helical" evidence="4">
    <location>
        <begin position="548"/>
        <end position="568"/>
    </location>
</feature>
<comment type="caution">
    <text evidence="6">The sequence shown here is derived from an EMBL/GenBank/DDBJ whole genome shotgun (WGS) entry which is preliminary data.</text>
</comment>
<keyword evidence="4" id="KW-1133">Transmembrane helix</keyword>
<gene>
    <name evidence="6" type="ORF">RJ641_014782</name>
</gene>
<sequence length="573" mass="65996">MIVKVSILVAASVAAFAVAQVRRDSARKPKPSIKPLDEEHIPSFQHQAEEDEDKKVNNSTFVEAEKEKNKREYNLKPKFDKEMIFNVNETELIAKLVTELEQKKVSVETKLLLLYGLQERQSSIAHLHKHLRAKEAEIRMLNFTISSLQDERKELEEKFKEGAMAKKQLEMAEKELKEMQKNMLVRTNKTRGHLTMIEEKVHCFQGRESSLKDNLAVKKLNSRMVLALEVVEMKRRNKELELEKRVLKMQLDDVKARMENFSNFAEAKILAEIKKEIGSLRHVNEDLLQQVERLQTNRFEMIEEIVYQRWLDACLRFEIQNSQTRSKSSLRKELGRNSQEMIDAPKVSSSFDTYSHTSSAETRSGETDLDGMSIDSSISSQGMSKKSSIIHRIKRWGKLKDKKNVSLQSPIKTNLVRRFSMSAVPFNVSTTKDKEFSPMKSAQEPTIYKPQRRVSFNDAVQFSAPTLQDNQQTTVKQHNRTTEKTIDEPCVNSESEKSRVMILRNDALEEECSSSSSSEGIENEQREEVQSSMTDATPHGRQVSSQELHFVAAFSFFFLTLIVLYLSLRAGFF</sequence>
<dbReference type="Proteomes" id="UP001370490">
    <property type="component" value="Unassembled WGS sequence"/>
</dbReference>
<feature type="compositionally biased region" description="Low complexity" evidence="3">
    <location>
        <begin position="348"/>
        <end position="359"/>
    </location>
</feature>
<dbReference type="InterPro" id="IPR040265">
    <property type="entry name" value="CHUP1/IPGA1-like"/>
</dbReference>
<dbReference type="AlphaFoldDB" id="A0AAN8YZP4"/>
<reference evidence="6 7" key="1">
    <citation type="submission" date="2023-12" db="EMBL/GenBank/DDBJ databases">
        <title>A high-quality genome assembly for Dillenia turbinata (Dilleniales).</title>
        <authorList>
            <person name="Chanderbali A."/>
        </authorList>
    </citation>
    <scope>NUCLEOTIDE SEQUENCE [LARGE SCALE GENOMIC DNA]</scope>
    <source>
        <strain evidence="6">LSX21</strain>
        <tissue evidence="6">Leaf</tissue>
    </source>
</reference>
<dbReference type="EMBL" id="JBAMMX010000020">
    <property type="protein sequence ID" value="KAK6921104.1"/>
    <property type="molecule type" value="Genomic_DNA"/>
</dbReference>
<evidence type="ECO:0000256" key="5">
    <source>
        <dbReference type="SAM" id="SignalP"/>
    </source>
</evidence>
<name>A0AAN8YZP4_9MAGN</name>
<evidence type="ECO:0008006" key="8">
    <source>
        <dbReference type="Google" id="ProtNLM"/>
    </source>
</evidence>
<feature type="region of interest" description="Disordered" evidence="3">
    <location>
        <begin position="27"/>
        <end position="60"/>
    </location>
</feature>
<keyword evidence="5" id="KW-0732">Signal</keyword>
<feature type="chain" id="PRO_5042877414" description="Protein CHUP1, chloroplastic" evidence="5">
    <location>
        <begin position="20"/>
        <end position="573"/>
    </location>
</feature>
<evidence type="ECO:0000256" key="3">
    <source>
        <dbReference type="SAM" id="MobiDB-lite"/>
    </source>
</evidence>
<feature type="region of interest" description="Disordered" evidence="3">
    <location>
        <begin position="326"/>
        <end position="385"/>
    </location>
</feature>